<evidence type="ECO:0000313" key="2">
    <source>
        <dbReference type="Proteomes" id="UP000494256"/>
    </source>
</evidence>
<sequence length="406" mass="45378">MSVSSPDGSKGDGEIFFGKMTLEEVKKRLFWNLKPCASSAVNSPREYEDHNTSVKILESHSAPNLLSVKDSVKDKNCSETVTSGWDMREDDSFIKLENMVAKLCVSPGPPNCSKPEELNNTLEVIEYILNNPPSDNINNEIMTDVKPVLKTESEVLNEVCLKKLQHISPQKSVKVEQNIQKDSPEVLRNTPQMGVKLEQTIHKDSTKVPLSTPVKSQRKYAKEIAGFMTPVGTKTKPVFKTPAQPLSLKKPSVTSLKKTPSYKSNAYEHISSPVASYIKNCPIVPLVKDVHPKKPLPGPSSIPKFKNHVAVKASNKENINLPSVAYKSAKKTKVIDLPDEQKLPQSQWAKKIMTSLPRPVVMKHDHREINFAKRRLLSQQEDSFADLPYQQAEVSICTQKTAFKNN</sequence>
<proteinExistence type="predicted"/>
<reference evidence="1 2" key="1">
    <citation type="submission" date="2020-04" db="EMBL/GenBank/DDBJ databases">
        <authorList>
            <person name="Wallbank WR R."/>
            <person name="Pardo Diaz C."/>
            <person name="Kozak K."/>
            <person name="Martin S."/>
            <person name="Jiggins C."/>
            <person name="Moest M."/>
            <person name="Warren A I."/>
            <person name="Byers J.R.P. K."/>
            <person name="Montejo-Kovacevich G."/>
            <person name="Yen C E."/>
        </authorList>
    </citation>
    <scope>NUCLEOTIDE SEQUENCE [LARGE SCALE GENOMIC DNA]</scope>
</reference>
<dbReference type="EMBL" id="CADEBD010000309">
    <property type="protein sequence ID" value="CAB3240542.1"/>
    <property type="molecule type" value="Genomic_DNA"/>
</dbReference>
<gene>
    <name evidence="1" type="ORF">APLA_LOCUS9107</name>
</gene>
<dbReference type="Proteomes" id="UP000494256">
    <property type="component" value="Unassembled WGS sequence"/>
</dbReference>
<dbReference type="AlphaFoldDB" id="A0A8S1A1C3"/>
<protein>
    <submittedName>
        <fullName evidence="1">Uncharacterized protein</fullName>
    </submittedName>
</protein>
<organism evidence="1 2">
    <name type="scientific">Arctia plantaginis</name>
    <name type="common">Wood tiger moth</name>
    <name type="synonym">Phalaena plantaginis</name>
    <dbReference type="NCBI Taxonomy" id="874455"/>
    <lineage>
        <taxon>Eukaryota</taxon>
        <taxon>Metazoa</taxon>
        <taxon>Ecdysozoa</taxon>
        <taxon>Arthropoda</taxon>
        <taxon>Hexapoda</taxon>
        <taxon>Insecta</taxon>
        <taxon>Pterygota</taxon>
        <taxon>Neoptera</taxon>
        <taxon>Endopterygota</taxon>
        <taxon>Lepidoptera</taxon>
        <taxon>Glossata</taxon>
        <taxon>Ditrysia</taxon>
        <taxon>Noctuoidea</taxon>
        <taxon>Erebidae</taxon>
        <taxon>Arctiinae</taxon>
        <taxon>Arctia</taxon>
    </lineage>
</organism>
<accession>A0A8S1A1C3</accession>
<name>A0A8S1A1C3_ARCPL</name>
<comment type="caution">
    <text evidence="1">The sequence shown here is derived from an EMBL/GenBank/DDBJ whole genome shotgun (WGS) entry which is preliminary data.</text>
</comment>
<evidence type="ECO:0000313" key="1">
    <source>
        <dbReference type="EMBL" id="CAB3240542.1"/>
    </source>
</evidence>